<evidence type="ECO:0000256" key="1">
    <source>
        <dbReference type="SAM" id="MobiDB-lite"/>
    </source>
</evidence>
<accession>A0A0C3QBN0</accession>
<dbReference type="Proteomes" id="UP000054248">
    <property type="component" value="Unassembled WGS sequence"/>
</dbReference>
<feature type="region of interest" description="Disordered" evidence="1">
    <location>
        <begin position="1"/>
        <end position="29"/>
    </location>
</feature>
<dbReference type="EMBL" id="KN823127">
    <property type="protein sequence ID" value="KIO21794.1"/>
    <property type="molecule type" value="Genomic_DNA"/>
</dbReference>
<feature type="compositionally biased region" description="Polar residues" evidence="1">
    <location>
        <begin position="20"/>
        <end position="29"/>
    </location>
</feature>
<gene>
    <name evidence="2" type="ORF">M407DRAFT_245375</name>
</gene>
<evidence type="ECO:0000313" key="3">
    <source>
        <dbReference type="Proteomes" id="UP000054248"/>
    </source>
</evidence>
<dbReference type="AlphaFoldDB" id="A0A0C3QBN0"/>
<organism evidence="2 3">
    <name type="scientific">Tulasnella calospora MUT 4182</name>
    <dbReference type="NCBI Taxonomy" id="1051891"/>
    <lineage>
        <taxon>Eukaryota</taxon>
        <taxon>Fungi</taxon>
        <taxon>Dikarya</taxon>
        <taxon>Basidiomycota</taxon>
        <taxon>Agaricomycotina</taxon>
        <taxon>Agaricomycetes</taxon>
        <taxon>Cantharellales</taxon>
        <taxon>Tulasnellaceae</taxon>
        <taxon>Tulasnella</taxon>
    </lineage>
</organism>
<proteinExistence type="predicted"/>
<sequence>MRHDDSTRRHPDSPYAFQASPLSSLTAKPSSNRKNFWRGFRNDFGYDRLRRASLYNVEPKRF</sequence>
<dbReference type="HOGENOM" id="CLU_2905820_0_0_1"/>
<reference evidence="2 3" key="1">
    <citation type="submission" date="2014-04" db="EMBL/GenBank/DDBJ databases">
        <authorList>
            <consortium name="DOE Joint Genome Institute"/>
            <person name="Kuo A."/>
            <person name="Girlanda M."/>
            <person name="Perotto S."/>
            <person name="Kohler A."/>
            <person name="Nagy L.G."/>
            <person name="Floudas D."/>
            <person name="Copeland A."/>
            <person name="Barry K.W."/>
            <person name="Cichocki N."/>
            <person name="Veneault-Fourrey C."/>
            <person name="LaButti K."/>
            <person name="Lindquist E.A."/>
            <person name="Lipzen A."/>
            <person name="Lundell T."/>
            <person name="Morin E."/>
            <person name="Murat C."/>
            <person name="Sun H."/>
            <person name="Tunlid A."/>
            <person name="Henrissat B."/>
            <person name="Grigoriev I.V."/>
            <person name="Hibbett D.S."/>
            <person name="Martin F."/>
            <person name="Nordberg H.P."/>
            <person name="Cantor M.N."/>
            <person name="Hua S.X."/>
        </authorList>
    </citation>
    <scope>NUCLEOTIDE SEQUENCE [LARGE SCALE GENOMIC DNA]</scope>
    <source>
        <strain evidence="2 3">MUT 4182</strain>
    </source>
</reference>
<name>A0A0C3QBN0_9AGAM</name>
<feature type="compositionally biased region" description="Basic and acidic residues" evidence="1">
    <location>
        <begin position="1"/>
        <end position="12"/>
    </location>
</feature>
<keyword evidence="3" id="KW-1185">Reference proteome</keyword>
<reference evidence="3" key="2">
    <citation type="submission" date="2015-01" db="EMBL/GenBank/DDBJ databases">
        <title>Evolutionary Origins and Diversification of the Mycorrhizal Mutualists.</title>
        <authorList>
            <consortium name="DOE Joint Genome Institute"/>
            <consortium name="Mycorrhizal Genomics Consortium"/>
            <person name="Kohler A."/>
            <person name="Kuo A."/>
            <person name="Nagy L.G."/>
            <person name="Floudas D."/>
            <person name="Copeland A."/>
            <person name="Barry K.W."/>
            <person name="Cichocki N."/>
            <person name="Veneault-Fourrey C."/>
            <person name="LaButti K."/>
            <person name="Lindquist E.A."/>
            <person name="Lipzen A."/>
            <person name="Lundell T."/>
            <person name="Morin E."/>
            <person name="Murat C."/>
            <person name="Riley R."/>
            <person name="Ohm R."/>
            <person name="Sun H."/>
            <person name="Tunlid A."/>
            <person name="Henrissat B."/>
            <person name="Grigoriev I.V."/>
            <person name="Hibbett D.S."/>
            <person name="Martin F."/>
        </authorList>
    </citation>
    <scope>NUCLEOTIDE SEQUENCE [LARGE SCALE GENOMIC DNA]</scope>
    <source>
        <strain evidence="3">MUT 4182</strain>
    </source>
</reference>
<protein>
    <submittedName>
        <fullName evidence="2">Uncharacterized protein</fullName>
    </submittedName>
</protein>
<evidence type="ECO:0000313" key="2">
    <source>
        <dbReference type="EMBL" id="KIO21794.1"/>
    </source>
</evidence>